<evidence type="ECO:0000256" key="7">
    <source>
        <dbReference type="ARBA" id="ARBA00023136"/>
    </source>
</evidence>
<feature type="transmembrane region" description="Helical" evidence="9">
    <location>
        <begin position="54"/>
        <end position="74"/>
    </location>
</feature>
<comment type="similarity">
    <text evidence="2">Belongs to the cation diffusion facilitator (CDF) transporter (TC 2.A.4) family.</text>
</comment>
<dbReference type="Gene3D" id="1.20.1510.10">
    <property type="entry name" value="Cation efflux protein transmembrane domain"/>
    <property type="match status" value="1"/>
</dbReference>
<accession>A0A175R6F2</accession>
<dbReference type="Proteomes" id="UP000078529">
    <property type="component" value="Unassembled WGS sequence"/>
</dbReference>
<sequence length="308" mass="32815">MNAATITMSDDEGGRLVKRTAVYTVAIACLVLGIKYLAYLVTGSVALFSDALESIVNVVAGLIALWAVTVSYKPADADHPFGHTKAEYFSAVVEGVLIVLASLLILREAWYAYLEPRAMDAPLLGMAINGVATAINAFWASVLIRKGREHRSPALDADGRHIMADVVTSVGVLAGLGVAEATGWVILDPLLAALVALNILREGWKVVAASLSGLMDQALDGPDDTRVREIISTMAEGALEVHDVRTRIAGRAIFIEFHMVVPSAMSVGDAHVICDRIEDAVQGEFLNARVLIHVEPEAEAKQIGVPVL</sequence>
<gene>
    <name evidence="12" type="ORF">NS226_17745</name>
    <name evidence="13" type="ORF">NS365_18735</name>
</gene>
<keyword evidence="3" id="KW-0813">Transport</keyword>
<evidence type="ECO:0000256" key="1">
    <source>
        <dbReference type="ARBA" id="ARBA00004651"/>
    </source>
</evidence>
<reference evidence="14 15" key="1">
    <citation type="journal article" date="2016" name="Front. Microbiol.">
        <title>Genomic Resource of Rice Seed Associated Bacteria.</title>
        <authorList>
            <person name="Midha S."/>
            <person name="Bansal K."/>
            <person name="Sharma S."/>
            <person name="Kumar N."/>
            <person name="Patil P.P."/>
            <person name="Chaudhry V."/>
            <person name="Patil P.B."/>
        </authorList>
    </citation>
    <scope>NUCLEOTIDE SEQUENCE [LARGE SCALE GENOMIC DNA]</scope>
    <source>
        <strain evidence="12 14">NS226</strain>
        <strain evidence="13 15">NS365</strain>
    </source>
</reference>
<protein>
    <recommendedName>
        <fullName evidence="8">Protein p34</fullName>
    </recommendedName>
</protein>
<dbReference type="GO" id="GO:0015341">
    <property type="term" value="F:zinc efflux antiporter activity"/>
    <property type="evidence" value="ECO:0007669"/>
    <property type="project" value="TreeGrafter"/>
</dbReference>
<dbReference type="Proteomes" id="UP000078272">
    <property type="component" value="Unassembled WGS sequence"/>
</dbReference>
<dbReference type="SUPFAM" id="SSF160240">
    <property type="entry name" value="Cation efflux protein cytoplasmic domain-like"/>
    <property type="match status" value="1"/>
</dbReference>
<keyword evidence="7 9" id="KW-0472">Membrane</keyword>
<dbReference type="EMBL" id="LDQA01000055">
    <property type="protein sequence ID" value="KTR03326.1"/>
    <property type="molecule type" value="Genomic_DNA"/>
</dbReference>
<keyword evidence="15" id="KW-1185">Reference proteome</keyword>
<dbReference type="SUPFAM" id="SSF161111">
    <property type="entry name" value="Cation efflux protein transmembrane domain-like"/>
    <property type="match status" value="1"/>
</dbReference>
<dbReference type="Pfam" id="PF16916">
    <property type="entry name" value="ZT_dimer"/>
    <property type="match status" value="1"/>
</dbReference>
<evidence type="ECO:0000256" key="8">
    <source>
        <dbReference type="ARBA" id="ARBA00068882"/>
    </source>
</evidence>
<dbReference type="PANTHER" id="PTHR43840:SF15">
    <property type="entry name" value="MITOCHONDRIAL METAL TRANSPORTER 1-RELATED"/>
    <property type="match status" value="1"/>
</dbReference>
<dbReference type="NCBIfam" id="TIGR01297">
    <property type="entry name" value="CDF"/>
    <property type="match status" value="1"/>
</dbReference>
<dbReference type="OrthoDB" id="9806522at2"/>
<dbReference type="PANTHER" id="PTHR43840">
    <property type="entry name" value="MITOCHONDRIAL METAL TRANSPORTER 1-RELATED"/>
    <property type="match status" value="1"/>
</dbReference>
<evidence type="ECO:0000256" key="6">
    <source>
        <dbReference type="ARBA" id="ARBA00022989"/>
    </source>
</evidence>
<dbReference type="Gene3D" id="3.30.70.1350">
    <property type="entry name" value="Cation efflux protein, cytoplasmic domain"/>
    <property type="match status" value="1"/>
</dbReference>
<proteinExistence type="inferred from homology"/>
<dbReference type="InterPro" id="IPR036837">
    <property type="entry name" value="Cation_efflux_CTD_sf"/>
</dbReference>
<evidence type="ECO:0000256" key="9">
    <source>
        <dbReference type="SAM" id="Phobius"/>
    </source>
</evidence>
<evidence type="ECO:0000259" key="11">
    <source>
        <dbReference type="Pfam" id="PF16916"/>
    </source>
</evidence>
<dbReference type="STRING" id="401562.NS365_18735"/>
<evidence type="ECO:0000256" key="2">
    <source>
        <dbReference type="ARBA" id="ARBA00008114"/>
    </source>
</evidence>
<feature type="domain" description="Cation efflux protein transmembrane" evidence="10">
    <location>
        <begin position="23"/>
        <end position="215"/>
    </location>
</feature>
<dbReference type="RefSeq" id="WP_058601817.1">
    <property type="nucleotide sequence ID" value="NZ_LDPZ01000046.1"/>
</dbReference>
<dbReference type="InterPro" id="IPR027470">
    <property type="entry name" value="Cation_efflux_CTD"/>
</dbReference>
<dbReference type="InterPro" id="IPR058533">
    <property type="entry name" value="Cation_efflux_TM"/>
</dbReference>
<evidence type="ECO:0000313" key="15">
    <source>
        <dbReference type="Proteomes" id="UP000078529"/>
    </source>
</evidence>
<evidence type="ECO:0000313" key="14">
    <source>
        <dbReference type="Proteomes" id="UP000078272"/>
    </source>
</evidence>
<dbReference type="GO" id="GO:0015086">
    <property type="term" value="F:cadmium ion transmembrane transporter activity"/>
    <property type="evidence" value="ECO:0007669"/>
    <property type="project" value="TreeGrafter"/>
</dbReference>
<dbReference type="GO" id="GO:0006882">
    <property type="term" value="P:intracellular zinc ion homeostasis"/>
    <property type="evidence" value="ECO:0007669"/>
    <property type="project" value="TreeGrafter"/>
</dbReference>
<dbReference type="GO" id="GO:0005886">
    <property type="term" value="C:plasma membrane"/>
    <property type="evidence" value="ECO:0007669"/>
    <property type="project" value="UniProtKB-SubCell"/>
</dbReference>
<evidence type="ECO:0000256" key="4">
    <source>
        <dbReference type="ARBA" id="ARBA00022475"/>
    </source>
</evidence>
<comment type="subcellular location">
    <subcellularLocation>
        <location evidence="1">Cell membrane</location>
        <topology evidence="1">Multi-pass membrane protein</topology>
    </subcellularLocation>
</comment>
<dbReference type="InterPro" id="IPR050291">
    <property type="entry name" value="CDF_Transporter"/>
</dbReference>
<keyword evidence="4" id="KW-1003">Cell membrane</keyword>
<dbReference type="AlphaFoldDB" id="A0A175R6F2"/>
<organism evidence="12 14">
    <name type="scientific">Aureimonas ureilytica</name>
    <dbReference type="NCBI Taxonomy" id="401562"/>
    <lineage>
        <taxon>Bacteria</taxon>
        <taxon>Pseudomonadati</taxon>
        <taxon>Pseudomonadota</taxon>
        <taxon>Alphaproteobacteria</taxon>
        <taxon>Hyphomicrobiales</taxon>
        <taxon>Aurantimonadaceae</taxon>
        <taxon>Aureimonas</taxon>
    </lineage>
</organism>
<name>A0A175R6F2_9HYPH</name>
<feature type="transmembrane region" description="Helical" evidence="9">
    <location>
        <begin position="126"/>
        <end position="144"/>
    </location>
</feature>
<evidence type="ECO:0000313" key="13">
    <source>
        <dbReference type="EMBL" id="KTR03326.1"/>
    </source>
</evidence>
<keyword evidence="5 9" id="KW-0812">Transmembrane</keyword>
<evidence type="ECO:0000259" key="10">
    <source>
        <dbReference type="Pfam" id="PF01545"/>
    </source>
</evidence>
<evidence type="ECO:0000313" key="12">
    <source>
        <dbReference type="EMBL" id="KTQ86969.1"/>
    </source>
</evidence>
<feature type="domain" description="Cation efflux protein cytoplasmic" evidence="11">
    <location>
        <begin position="222"/>
        <end position="297"/>
    </location>
</feature>
<dbReference type="InterPro" id="IPR002524">
    <property type="entry name" value="Cation_efflux"/>
</dbReference>
<feature type="transmembrane region" description="Helical" evidence="9">
    <location>
        <begin position="86"/>
        <end position="106"/>
    </location>
</feature>
<evidence type="ECO:0000256" key="5">
    <source>
        <dbReference type="ARBA" id="ARBA00022692"/>
    </source>
</evidence>
<dbReference type="GO" id="GO:0015093">
    <property type="term" value="F:ferrous iron transmembrane transporter activity"/>
    <property type="evidence" value="ECO:0007669"/>
    <property type="project" value="TreeGrafter"/>
</dbReference>
<keyword evidence="6 9" id="KW-1133">Transmembrane helix</keyword>
<feature type="transmembrane region" description="Helical" evidence="9">
    <location>
        <begin position="21"/>
        <end position="42"/>
    </location>
</feature>
<dbReference type="eggNOG" id="COG0053">
    <property type="taxonomic scope" value="Bacteria"/>
</dbReference>
<dbReference type="FunFam" id="3.30.70.1350:FF:000002">
    <property type="entry name" value="Ferrous-iron efflux pump FieF"/>
    <property type="match status" value="1"/>
</dbReference>
<evidence type="ECO:0000256" key="3">
    <source>
        <dbReference type="ARBA" id="ARBA00022448"/>
    </source>
</evidence>
<dbReference type="EMBL" id="LDPZ01000046">
    <property type="protein sequence ID" value="KTQ86969.1"/>
    <property type="molecule type" value="Genomic_DNA"/>
</dbReference>
<comment type="caution">
    <text evidence="12">The sequence shown here is derived from an EMBL/GenBank/DDBJ whole genome shotgun (WGS) entry which is preliminary data.</text>
</comment>
<dbReference type="InterPro" id="IPR027469">
    <property type="entry name" value="Cation_efflux_TMD_sf"/>
</dbReference>
<dbReference type="Pfam" id="PF01545">
    <property type="entry name" value="Cation_efflux"/>
    <property type="match status" value="1"/>
</dbReference>
<dbReference type="PATRIC" id="fig|401562.3.peg.3489"/>